<comment type="caution">
    <text evidence="1">The sequence shown here is derived from an EMBL/GenBank/DDBJ whole genome shotgun (WGS) entry which is preliminary data.</text>
</comment>
<keyword evidence="2" id="KW-1185">Reference proteome</keyword>
<dbReference type="NCBIfam" id="TIGR04129">
    <property type="entry name" value="CxxH_BA5709"/>
    <property type="match status" value="1"/>
</dbReference>
<evidence type="ECO:0000313" key="2">
    <source>
        <dbReference type="Proteomes" id="UP000659496"/>
    </source>
</evidence>
<dbReference type="EMBL" id="JACSQY010000015">
    <property type="protein sequence ID" value="MBD7909589.1"/>
    <property type="molecule type" value="Genomic_DNA"/>
</dbReference>
<sequence length="54" mass="6238">MKIHSCETHINRALDEFVAQEETFPNMEPITNEEKLSTKCDYCDTLAVYLVTNT</sequence>
<organism evidence="1 2">
    <name type="scientific">Sporosarcina gallistercoris</name>
    <dbReference type="NCBI Taxonomy" id="2762245"/>
    <lineage>
        <taxon>Bacteria</taxon>
        <taxon>Bacillati</taxon>
        <taxon>Bacillota</taxon>
        <taxon>Bacilli</taxon>
        <taxon>Bacillales</taxon>
        <taxon>Caryophanaceae</taxon>
        <taxon>Sporosarcina</taxon>
    </lineage>
</organism>
<proteinExistence type="predicted"/>
<gene>
    <name evidence="1" type="ORF">H9659_14725</name>
</gene>
<protein>
    <submittedName>
        <fullName evidence="1">CxxH/CxxC protein</fullName>
    </submittedName>
</protein>
<reference evidence="1 2" key="1">
    <citation type="submission" date="2020-08" db="EMBL/GenBank/DDBJ databases">
        <title>A Genomic Blueprint of the Chicken Gut Microbiome.</title>
        <authorList>
            <person name="Gilroy R."/>
            <person name="Ravi A."/>
            <person name="Getino M."/>
            <person name="Pursley I."/>
            <person name="Horton D.L."/>
            <person name="Alikhan N.-F."/>
            <person name="Baker D."/>
            <person name="Gharbi K."/>
            <person name="Hall N."/>
            <person name="Watson M."/>
            <person name="Adriaenssens E.M."/>
            <person name="Foster-Nyarko E."/>
            <person name="Jarju S."/>
            <person name="Secka A."/>
            <person name="Antonio M."/>
            <person name="Oren A."/>
            <person name="Chaudhuri R."/>
            <person name="La Ragione R.M."/>
            <person name="Hildebrand F."/>
            <person name="Pallen M.J."/>
        </authorList>
    </citation>
    <scope>NUCLEOTIDE SEQUENCE [LARGE SCALE GENOMIC DNA]</scope>
    <source>
        <strain evidence="1 2">Sa3CUA8</strain>
    </source>
</reference>
<dbReference type="RefSeq" id="WP_191691965.1">
    <property type="nucleotide sequence ID" value="NZ_JACSQY010000015.1"/>
</dbReference>
<name>A0ABR8PN18_9BACL</name>
<accession>A0ABR8PN18</accession>
<dbReference type="Proteomes" id="UP000659496">
    <property type="component" value="Unassembled WGS sequence"/>
</dbReference>
<dbReference type="Pfam" id="PF14116">
    <property type="entry name" value="YyzF"/>
    <property type="match status" value="1"/>
</dbReference>
<evidence type="ECO:0000313" key="1">
    <source>
        <dbReference type="EMBL" id="MBD7909589.1"/>
    </source>
</evidence>
<dbReference type="InterPro" id="IPR025626">
    <property type="entry name" value="YyzF"/>
</dbReference>